<sequence>MLKTLRQDTRGLALIEFAFAAPIFLTLVLTGLELSNLALANMRVSQMAMTVADNAGRVNAGIDEANIYEVFAGAAVIAKGLDFESNGRMVLSSLEDNGRRNRGAGQMIGWQRCWGGDTSIEPAYGEEGDGRRDASLADGLGAEGRRITAAPGTAVMFVEVTYDYQPLISTGFFDPPRIRHESAFNVRGRQNNRISNTQRLAVMSC</sequence>
<dbReference type="EMBL" id="CP031357">
    <property type="protein sequence ID" value="AXK42941.1"/>
    <property type="molecule type" value="Genomic_DNA"/>
</dbReference>
<evidence type="ECO:0000256" key="1">
    <source>
        <dbReference type="SAM" id="Phobius"/>
    </source>
</evidence>
<keyword evidence="1" id="KW-0812">Transmembrane</keyword>
<keyword evidence="1" id="KW-0472">Membrane</keyword>
<feature type="domain" description="TadE-like" evidence="2">
    <location>
        <begin position="11"/>
        <end position="52"/>
    </location>
</feature>
<reference evidence="4" key="1">
    <citation type="submission" date="2018-07" db="EMBL/GenBank/DDBJ databases">
        <title>Genome sequence of Erythrobacter strain YH-07, an antagonistic bacterium isolated from Yellow Sea.</title>
        <authorList>
            <person name="Tang T."/>
            <person name="Liu Q."/>
            <person name="Sun X."/>
        </authorList>
    </citation>
    <scope>NUCLEOTIDE SEQUENCE [LARGE SCALE GENOMIC DNA]</scope>
    <source>
        <strain evidence="4">YH-07</strain>
    </source>
</reference>
<name>A0A345YG89_9SPHN</name>
<keyword evidence="4" id="KW-1185">Reference proteome</keyword>
<dbReference type="OrthoDB" id="7432392at2"/>
<keyword evidence="1" id="KW-1133">Transmembrane helix</keyword>
<dbReference type="Pfam" id="PF07811">
    <property type="entry name" value="TadE"/>
    <property type="match status" value="1"/>
</dbReference>
<organism evidence="3 4">
    <name type="scientific">Erythrobacter aureus</name>
    <dbReference type="NCBI Taxonomy" id="2182384"/>
    <lineage>
        <taxon>Bacteria</taxon>
        <taxon>Pseudomonadati</taxon>
        <taxon>Pseudomonadota</taxon>
        <taxon>Alphaproteobacteria</taxon>
        <taxon>Sphingomonadales</taxon>
        <taxon>Erythrobacteraceae</taxon>
        <taxon>Erythrobacter/Porphyrobacter group</taxon>
        <taxon>Erythrobacter</taxon>
    </lineage>
</organism>
<evidence type="ECO:0000259" key="2">
    <source>
        <dbReference type="Pfam" id="PF07811"/>
    </source>
</evidence>
<dbReference type="RefSeq" id="WP_115417110.1">
    <property type="nucleotide sequence ID" value="NZ_CP031357.1"/>
</dbReference>
<protein>
    <submittedName>
        <fullName evidence="3">Pilus assembly protein</fullName>
    </submittedName>
</protein>
<evidence type="ECO:0000313" key="3">
    <source>
        <dbReference type="EMBL" id="AXK42941.1"/>
    </source>
</evidence>
<proteinExistence type="predicted"/>
<dbReference type="Proteomes" id="UP000254508">
    <property type="component" value="Chromosome"/>
</dbReference>
<dbReference type="InterPro" id="IPR012495">
    <property type="entry name" value="TadE-like_dom"/>
</dbReference>
<dbReference type="AlphaFoldDB" id="A0A345YG89"/>
<feature type="transmembrane region" description="Helical" evidence="1">
    <location>
        <begin position="12"/>
        <end position="32"/>
    </location>
</feature>
<gene>
    <name evidence="3" type="ORF">DVR09_11940</name>
</gene>
<dbReference type="KEGG" id="err:DVR09_11940"/>
<accession>A0A345YG89</accession>
<evidence type="ECO:0000313" key="4">
    <source>
        <dbReference type="Proteomes" id="UP000254508"/>
    </source>
</evidence>